<dbReference type="Pfam" id="PF14068">
    <property type="entry name" value="YuiB"/>
    <property type="match status" value="1"/>
</dbReference>
<name>A0A372LPU9_9BACI</name>
<accession>A0A372LPU9</accession>
<dbReference type="EMBL" id="QVTE01000017">
    <property type="protein sequence ID" value="RFU70139.1"/>
    <property type="molecule type" value="Genomic_DNA"/>
</dbReference>
<dbReference type="Proteomes" id="UP000264541">
    <property type="component" value="Unassembled WGS sequence"/>
</dbReference>
<gene>
    <name evidence="2" type="ORF">D0469_08130</name>
</gene>
<evidence type="ECO:0000313" key="2">
    <source>
        <dbReference type="EMBL" id="RFU70139.1"/>
    </source>
</evidence>
<dbReference type="RefSeq" id="WP_117326196.1">
    <property type="nucleotide sequence ID" value="NZ_QVTE01000017.1"/>
</dbReference>
<protein>
    <recommendedName>
        <fullName evidence="4">YuiB family protein</fullName>
    </recommendedName>
</protein>
<feature type="transmembrane region" description="Helical" evidence="1">
    <location>
        <begin position="6"/>
        <end position="26"/>
    </location>
</feature>
<keyword evidence="1" id="KW-0472">Membrane</keyword>
<dbReference type="OrthoDB" id="2382309at2"/>
<feature type="transmembrane region" description="Helical" evidence="1">
    <location>
        <begin position="33"/>
        <end position="54"/>
    </location>
</feature>
<comment type="caution">
    <text evidence="2">The sequence shown here is derived from an EMBL/GenBank/DDBJ whole genome shotgun (WGS) entry which is preliminary data.</text>
</comment>
<sequence length="107" mass="11801">MQMSLPVLIISVVLFFVLFFGIGFLLNMLFRSSWIMVIIFPLVAVFIINNKKLIEYFRSPADTFGQLGGRLSSLAPADVTILASGLAGAILAGVVIKTLRNKGYRMF</sequence>
<evidence type="ECO:0000256" key="1">
    <source>
        <dbReference type="SAM" id="Phobius"/>
    </source>
</evidence>
<keyword evidence="1" id="KW-0812">Transmembrane</keyword>
<proteinExistence type="predicted"/>
<keyword evidence="3" id="KW-1185">Reference proteome</keyword>
<evidence type="ECO:0008006" key="4">
    <source>
        <dbReference type="Google" id="ProtNLM"/>
    </source>
</evidence>
<reference evidence="2 3" key="1">
    <citation type="submission" date="2018-08" db="EMBL/GenBank/DDBJ databases">
        <title>Bacillus chawlae sp. nov., Bacillus glennii sp. nov., and Bacillus saganii sp. nov. Isolated from the Vehicle Assembly Building at Kennedy Space Center where the Viking Spacecraft were Assembled.</title>
        <authorList>
            <person name="Seuylemezian A."/>
            <person name="Vaishampayan P."/>
        </authorList>
    </citation>
    <scope>NUCLEOTIDE SEQUENCE [LARGE SCALE GENOMIC DNA]</scope>
    <source>
        <strain evidence="2 3">V47-23a</strain>
    </source>
</reference>
<dbReference type="InterPro" id="IPR025917">
    <property type="entry name" value="YuiB"/>
</dbReference>
<organism evidence="2 3">
    <name type="scientific">Peribacillus saganii</name>
    <dbReference type="NCBI Taxonomy" id="2303992"/>
    <lineage>
        <taxon>Bacteria</taxon>
        <taxon>Bacillati</taxon>
        <taxon>Bacillota</taxon>
        <taxon>Bacilli</taxon>
        <taxon>Bacillales</taxon>
        <taxon>Bacillaceae</taxon>
        <taxon>Peribacillus</taxon>
    </lineage>
</organism>
<feature type="transmembrane region" description="Helical" evidence="1">
    <location>
        <begin position="74"/>
        <end position="96"/>
    </location>
</feature>
<keyword evidence="1" id="KW-1133">Transmembrane helix</keyword>
<dbReference type="AlphaFoldDB" id="A0A372LPU9"/>
<evidence type="ECO:0000313" key="3">
    <source>
        <dbReference type="Proteomes" id="UP000264541"/>
    </source>
</evidence>